<reference evidence="7 8" key="1">
    <citation type="submission" date="2020-03" db="EMBL/GenBank/DDBJ databases">
        <title>WGS of actinomycetes isolated from Thailand.</title>
        <authorList>
            <person name="Thawai C."/>
        </authorList>
    </citation>
    <scope>NUCLEOTIDE SEQUENCE [LARGE SCALE GENOMIC DNA]</scope>
    <source>
        <strain evidence="7 8">SBST2-5</strain>
    </source>
</reference>
<dbReference type="SMART" id="SM00857">
    <property type="entry name" value="Resolvase"/>
    <property type="match status" value="1"/>
</dbReference>
<evidence type="ECO:0000313" key="7">
    <source>
        <dbReference type="EMBL" id="NJP50114.1"/>
    </source>
</evidence>
<dbReference type="SUPFAM" id="SSF56801">
    <property type="entry name" value="Acetyl-CoA synthetase-like"/>
    <property type="match status" value="1"/>
</dbReference>
<dbReference type="EMBL" id="JAATEM010000008">
    <property type="protein sequence ID" value="NJP50114.1"/>
    <property type="molecule type" value="Genomic_DNA"/>
</dbReference>
<dbReference type="InterPro" id="IPR036162">
    <property type="entry name" value="Resolvase-like_N_sf"/>
</dbReference>
<dbReference type="InterPro" id="IPR050639">
    <property type="entry name" value="SSR_resolvase"/>
</dbReference>
<evidence type="ECO:0000256" key="5">
    <source>
        <dbReference type="SAM" id="Coils"/>
    </source>
</evidence>
<evidence type="ECO:0000313" key="8">
    <source>
        <dbReference type="Proteomes" id="UP000730591"/>
    </source>
</evidence>
<keyword evidence="2" id="KW-0238">DNA-binding</keyword>
<dbReference type="PROSITE" id="PS00397">
    <property type="entry name" value="RECOMBINASES_1"/>
    <property type="match status" value="1"/>
</dbReference>
<gene>
    <name evidence="7" type="ORF">HCJ93_08520</name>
</gene>
<dbReference type="Pfam" id="PF13193">
    <property type="entry name" value="AMP-binding_C"/>
    <property type="match status" value="1"/>
</dbReference>
<keyword evidence="3" id="KW-0233">DNA recombination</keyword>
<evidence type="ECO:0000256" key="4">
    <source>
        <dbReference type="PROSITE-ProRule" id="PRU10137"/>
    </source>
</evidence>
<dbReference type="PROSITE" id="PS51736">
    <property type="entry name" value="RECOMBINASES_3"/>
    <property type="match status" value="1"/>
</dbReference>
<dbReference type="PANTHER" id="PTHR30461:SF2">
    <property type="entry name" value="SERINE RECOMBINASE PINE-RELATED"/>
    <property type="match status" value="1"/>
</dbReference>
<dbReference type="Pfam" id="PF00239">
    <property type="entry name" value="Resolvase"/>
    <property type="match status" value="1"/>
</dbReference>
<dbReference type="Pfam" id="PF13340">
    <property type="entry name" value="DUF4096"/>
    <property type="match status" value="1"/>
</dbReference>
<name>A0ABX1A8H7_9ACTN</name>
<proteinExistence type="predicted"/>
<dbReference type="InterPro" id="IPR025161">
    <property type="entry name" value="IS402-like_dom"/>
</dbReference>
<evidence type="ECO:0000256" key="2">
    <source>
        <dbReference type="ARBA" id="ARBA00023125"/>
    </source>
</evidence>
<dbReference type="InterPro" id="IPR006118">
    <property type="entry name" value="Recombinase_CS"/>
</dbReference>
<keyword evidence="5" id="KW-0175">Coiled coil</keyword>
<organism evidence="7 8">
    <name type="scientific">Streptomyces composti</name>
    <dbReference type="NCBI Taxonomy" id="2720025"/>
    <lineage>
        <taxon>Bacteria</taxon>
        <taxon>Bacillati</taxon>
        <taxon>Actinomycetota</taxon>
        <taxon>Actinomycetes</taxon>
        <taxon>Kitasatosporales</taxon>
        <taxon>Streptomycetaceae</taxon>
        <taxon>Streptomyces</taxon>
    </lineage>
</organism>
<dbReference type="Proteomes" id="UP000730591">
    <property type="component" value="Unassembled WGS sequence"/>
</dbReference>
<comment type="caution">
    <text evidence="7">The sequence shown here is derived from an EMBL/GenBank/DDBJ whole genome shotgun (WGS) entry which is preliminary data.</text>
</comment>
<keyword evidence="8" id="KW-1185">Reference proteome</keyword>
<keyword evidence="1" id="KW-0229">DNA integration</keyword>
<dbReference type="PANTHER" id="PTHR30461">
    <property type="entry name" value="DNA-INVERTASE FROM LAMBDOID PROPHAGE"/>
    <property type="match status" value="1"/>
</dbReference>
<dbReference type="CDD" id="cd00338">
    <property type="entry name" value="Ser_Recombinase"/>
    <property type="match status" value="1"/>
</dbReference>
<evidence type="ECO:0000256" key="3">
    <source>
        <dbReference type="ARBA" id="ARBA00023172"/>
    </source>
</evidence>
<sequence>MTKTLTPKKQRLLQAIDAELQVPEPGQLRAVAYLRVSTEDQRKGYGISYTGKRVVKHIATKGWALVDVFADEGVSGTLDHTKRPDLRELMALARQTPRPFDVVVVQEERAIGRRDKAFWPWVWKLEDDYGIFTAVVKGNYDNTTDEGRSRMRKAQDRAEDELITLRDRTQGGVQEKAEAGGHVGGVAPYGYRIENKGILGESRLVLDKDGENCAYDILHRAYRRIVHDGKTPGEVEAEFNAEGIPGPVRPYWPRGSLRHILTGQAVQKAVRVFRDPKGPKTRLDNNGLPIFGQTITIKLDPIFTEEQLARLNRALARGARGPRTSEDAVHPLTGHLISKCGKHRIGASGTGRAKARVYRCTGNKPKPGEKKCGCRQVDAQALENRVWSAICQLLEDPDRLHQMAQDWVDMMMAGGMDYEARIKELDELIEEQEETIDATTLAVIRRSQRKGLGPEATQEAVERATRELEENLAGLEKLRDEARQWQEESKRTEERARDLRRLADVARVRLHSMDAREQEEIMDLLDLRVTILGDARRKTRSDDQISNWFRERERVVPTLTDEAWALCQPILASRPGRKPTDPRALLDALLMKARTGCAWSEVPYGNVASIWKRWHHSGLWEELMEALAGVPGEPPHDAIAVPPLRIEGRVDPRLIISEDDAPSEDDPFKASDYKISPFELESALLEHEAVAEAAVVPAPDELRLAVPKAYIVLAEGWEPGPDTAKVLFEHSREVLAPYKRIRRLEFGALPKTVSGKIRRIELREATAAGSDNEYREEDFR</sequence>
<dbReference type="SUPFAM" id="SSF53041">
    <property type="entry name" value="Resolvase-like"/>
    <property type="match status" value="1"/>
</dbReference>
<dbReference type="InterPro" id="IPR025110">
    <property type="entry name" value="AMP-bd_C"/>
</dbReference>
<feature type="coiled-coil region" evidence="5">
    <location>
        <begin position="415"/>
        <end position="502"/>
    </location>
</feature>
<evidence type="ECO:0000259" key="6">
    <source>
        <dbReference type="PROSITE" id="PS51736"/>
    </source>
</evidence>
<protein>
    <submittedName>
        <fullName evidence="7">Recombinase family protein</fullName>
    </submittedName>
</protein>
<dbReference type="Gene3D" id="3.30.300.30">
    <property type="match status" value="1"/>
</dbReference>
<feature type="active site" description="O-(5'-phospho-DNA)-serine intermediate" evidence="4">
    <location>
        <position position="37"/>
    </location>
</feature>
<dbReference type="InterPro" id="IPR045851">
    <property type="entry name" value="AMP-bd_C_sf"/>
</dbReference>
<dbReference type="InterPro" id="IPR006119">
    <property type="entry name" value="Resolv_N"/>
</dbReference>
<dbReference type="Gene3D" id="3.40.50.1390">
    <property type="entry name" value="Resolvase, N-terminal catalytic domain"/>
    <property type="match status" value="1"/>
</dbReference>
<evidence type="ECO:0000256" key="1">
    <source>
        <dbReference type="ARBA" id="ARBA00022908"/>
    </source>
</evidence>
<dbReference type="InterPro" id="IPR038109">
    <property type="entry name" value="DNA_bind_recomb_sf"/>
</dbReference>
<dbReference type="Gene3D" id="3.90.1750.20">
    <property type="entry name" value="Putative Large Serine Recombinase, Chain B, Domain 2"/>
    <property type="match status" value="1"/>
</dbReference>
<accession>A0ABX1A8H7</accession>
<feature type="domain" description="Resolvase/invertase-type recombinase catalytic" evidence="6">
    <location>
        <begin position="29"/>
        <end position="180"/>
    </location>
</feature>